<dbReference type="Proteomes" id="UP000053766">
    <property type="component" value="Unassembled WGS sequence"/>
</dbReference>
<accession>A0A0D8XS34</accession>
<gene>
    <name evidence="2" type="ORF">DICVIV_07352</name>
</gene>
<sequence length="606" mass="66059">MDSWSTYQNLPPDQVNWADLAQRWMAMRSAQDDHRPCADLNGYGGHFGSDSGPPTHYNRSIGYENYGRGDMNGQFHQAPDQNYGRGPERGLRDIGLHDNYQHDDWSSSTSGPNRPIFPAAAQTKSDVRNLFHSRCHFTSAGCVYRYFKDFHDGFRGEWGGAPPPPPAHDHPEYYRTPNQPPNQYFQHDFAHGHPSSRNWSSSHPNGPPLRGGPAVGGPPLPSGAQLHGLTGTIGPPIRGSPPPGGPPPPGGNPPASGWYPSPFYPPPFASNVPNTTIASHHQSGAENSSTPPFFTMDASTRKKLPAWILEGLEKAEREKMKQIEKEERMKRAEEERAKRRVLAGKGRFDSSSEDEDEEQTDDERSRNKLRQSCSVNDDGEPVFLARRANLLADDPRTEEEKKDDAMATVKFIMMSLLMEATDEALRTSISDSIRDTKHEAEPKLLANSSALAALSSLGGGDESDDESDGEEKKENGNKSHNGGASSSSESGDENSVFKTPLGAPRKTSKQTTTSTGNESEVDLETVDVNRENVKGALQGIVTGEVGVANADEVVRRRAGNGNAVDHADEVRRAIEGGLVNVCAVARVTVDVVARLTANVVVRISKE</sequence>
<dbReference type="OrthoDB" id="10065820at2759"/>
<evidence type="ECO:0000313" key="2">
    <source>
        <dbReference type="EMBL" id="KJH46569.1"/>
    </source>
</evidence>
<dbReference type="EMBL" id="KN716345">
    <property type="protein sequence ID" value="KJH46569.1"/>
    <property type="molecule type" value="Genomic_DNA"/>
</dbReference>
<evidence type="ECO:0000313" key="3">
    <source>
        <dbReference type="Proteomes" id="UP000053766"/>
    </source>
</evidence>
<name>A0A0D8XS34_DICVI</name>
<feature type="compositionally biased region" description="Basic and acidic residues" evidence="1">
    <location>
        <begin position="92"/>
        <end position="105"/>
    </location>
</feature>
<feature type="compositionally biased region" description="Low complexity" evidence="1">
    <location>
        <begin position="478"/>
        <end position="489"/>
    </location>
</feature>
<proteinExistence type="predicted"/>
<evidence type="ECO:0000256" key="1">
    <source>
        <dbReference type="SAM" id="MobiDB-lite"/>
    </source>
</evidence>
<dbReference type="InterPro" id="IPR031937">
    <property type="entry name" value="PNISR"/>
</dbReference>
<feature type="region of interest" description="Disordered" evidence="1">
    <location>
        <begin position="92"/>
        <end position="114"/>
    </location>
</feature>
<dbReference type="PANTHER" id="PTHR31518">
    <property type="entry name" value="ARGININE/SERINE-RICH PROTEIN PNISR"/>
    <property type="match status" value="1"/>
</dbReference>
<dbReference type="Pfam" id="PF15996">
    <property type="entry name" value="PNISR"/>
    <property type="match status" value="1"/>
</dbReference>
<feature type="compositionally biased region" description="Polar residues" evidence="1">
    <location>
        <begin position="271"/>
        <end position="292"/>
    </location>
</feature>
<feature type="compositionally biased region" description="Pro residues" evidence="1">
    <location>
        <begin position="238"/>
        <end position="252"/>
    </location>
</feature>
<feature type="compositionally biased region" description="Polar residues" evidence="1">
    <location>
        <begin position="509"/>
        <end position="518"/>
    </location>
</feature>
<feature type="compositionally biased region" description="Basic and acidic residues" evidence="1">
    <location>
        <begin position="320"/>
        <end position="337"/>
    </location>
</feature>
<organism evidence="2 3">
    <name type="scientific">Dictyocaulus viviparus</name>
    <name type="common">Bovine lungworm</name>
    <dbReference type="NCBI Taxonomy" id="29172"/>
    <lineage>
        <taxon>Eukaryota</taxon>
        <taxon>Metazoa</taxon>
        <taxon>Ecdysozoa</taxon>
        <taxon>Nematoda</taxon>
        <taxon>Chromadorea</taxon>
        <taxon>Rhabditida</taxon>
        <taxon>Rhabditina</taxon>
        <taxon>Rhabditomorpha</taxon>
        <taxon>Strongyloidea</taxon>
        <taxon>Metastrongylidae</taxon>
        <taxon>Dictyocaulus</taxon>
    </lineage>
</organism>
<reference evidence="3" key="2">
    <citation type="journal article" date="2016" name="Sci. Rep.">
        <title>Dictyocaulus viviparus genome, variome and transcriptome elucidate lungworm biology and support future intervention.</title>
        <authorList>
            <person name="McNulty S.N."/>
            <person name="Strube C."/>
            <person name="Rosa B.A."/>
            <person name="Martin J.C."/>
            <person name="Tyagi R."/>
            <person name="Choi Y.J."/>
            <person name="Wang Q."/>
            <person name="Hallsworth Pepin K."/>
            <person name="Zhang X."/>
            <person name="Ozersky P."/>
            <person name="Wilson R.K."/>
            <person name="Sternberg P.W."/>
            <person name="Gasser R.B."/>
            <person name="Mitreva M."/>
        </authorList>
    </citation>
    <scope>NUCLEOTIDE SEQUENCE [LARGE SCALE GENOMIC DNA]</scope>
    <source>
        <strain evidence="3">HannoverDv2000</strain>
    </source>
</reference>
<keyword evidence="3" id="KW-1185">Reference proteome</keyword>
<dbReference type="STRING" id="29172.A0A0D8XS34"/>
<reference evidence="2 3" key="1">
    <citation type="submission" date="2013-11" db="EMBL/GenBank/DDBJ databases">
        <title>Draft genome of the bovine lungworm Dictyocaulus viviparus.</title>
        <authorList>
            <person name="Mitreva M."/>
        </authorList>
    </citation>
    <scope>NUCLEOTIDE SEQUENCE [LARGE SCALE GENOMIC DNA]</scope>
    <source>
        <strain evidence="2 3">HannoverDv2000</strain>
    </source>
</reference>
<dbReference type="AlphaFoldDB" id="A0A0D8XS34"/>
<feature type="compositionally biased region" description="Polar residues" evidence="1">
    <location>
        <begin position="195"/>
        <end position="204"/>
    </location>
</feature>
<protein>
    <submittedName>
        <fullName evidence="2">Uncharacterized protein</fullName>
    </submittedName>
</protein>
<feature type="compositionally biased region" description="Acidic residues" evidence="1">
    <location>
        <begin position="351"/>
        <end position="361"/>
    </location>
</feature>
<feature type="region of interest" description="Disordered" evidence="1">
    <location>
        <begin position="455"/>
        <end position="521"/>
    </location>
</feature>
<feature type="region of interest" description="Disordered" evidence="1">
    <location>
        <begin position="158"/>
        <end position="296"/>
    </location>
</feature>
<feature type="region of interest" description="Disordered" evidence="1">
    <location>
        <begin position="320"/>
        <end position="381"/>
    </location>
</feature>